<evidence type="ECO:0000259" key="3">
    <source>
        <dbReference type="SMART" id="SM00225"/>
    </source>
</evidence>
<dbReference type="InterPro" id="IPR011333">
    <property type="entry name" value="SKP1/BTB/POZ_sf"/>
</dbReference>
<dbReference type="CDD" id="cd00121">
    <property type="entry name" value="MATH"/>
    <property type="match status" value="1"/>
</dbReference>
<dbReference type="OrthoDB" id="413675at2759"/>
<dbReference type="Pfam" id="PF00651">
    <property type="entry name" value="BTB"/>
    <property type="match status" value="1"/>
</dbReference>
<dbReference type="Proteomes" id="UP000095767">
    <property type="component" value="Unassembled WGS sequence"/>
</dbReference>
<evidence type="ECO:0000313" key="5">
    <source>
        <dbReference type="Proteomes" id="UP000095767"/>
    </source>
</evidence>
<proteinExistence type="inferred from homology"/>
<dbReference type="SUPFAM" id="SSF54695">
    <property type="entry name" value="POZ domain"/>
    <property type="match status" value="1"/>
</dbReference>
<comment type="similarity">
    <text evidence="2">Belongs to the Tdpoz family.</text>
</comment>
<dbReference type="InterPro" id="IPR056423">
    <property type="entry name" value="BACK_BPM_SPOP"/>
</dbReference>
<name>A0A1E5UTT6_9POAL</name>
<protein>
    <submittedName>
        <fullName evidence="4">BTB/POZ and MATH domain-containing protein 2</fullName>
    </submittedName>
</protein>
<dbReference type="SUPFAM" id="SSF49599">
    <property type="entry name" value="TRAF domain-like"/>
    <property type="match status" value="1"/>
</dbReference>
<evidence type="ECO:0000256" key="2">
    <source>
        <dbReference type="ARBA" id="ARBA00010846"/>
    </source>
</evidence>
<keyword evidence="5" id="KW-1185">Reference proteome</keyword>
<dbReference type="Gene3D" id="3.30.710.10">
    <property type="entry name" value="Potassium Channel Kv1.1, Chain A"/>
    <property type="match status" value="1"/>
</dbReference>
<gene>
    <name evidence="4" type="ORF">BAE44_0022701</name>
</gene>
<dbReference type="AlphaFoldDB" id="A0A1E5UTT6"/>
<dbReference type="GO" id="GO:0016567">
    <property type="term" value="P:protein ubiquitination"/>
    <property type="evidence" value="ECO:0007669"/>
    <property type="project" value="InterPro"/>
</dbReference>
<dbReference type="InterPro" id="IPR002083">
    <property type="entry name" value="MATH/TRAF_dom"/>
</dbReference>
<evidence type="ECO:0000256" key="1">
    <source>
        <dbReference type="ARBA" id="ARBA00004906"/>
    </source>
</evidence>
<evidence type="ECO:0000313" key="4">
    <source>
        <dbReference type="EMBL" id="OEL16280.1"/>
    </source>
</evidence>
<comment type="caution">
    <text evidence="4">The sequence shown here is derived from an EMBL/GenBank/DDBJ whole genome shotgun (WGS) entry which is preliminary data.</text>
</comment>
<dbReference type="PANTHER" id="PTHR26379:SF469">
    <property type="entry name" value="MAB1"/>
    <property type="match status" value="1"/>
</dbReference>
<feature type="domain" description="BTB" evidence="3">
    <location>
        <begin position="68"/>
        <end position="161"/>
    </location>
</feature>
<dbReference type="PANTHER" id="PTHR26379">
    <property type="entry name" value="BTB/POZ AND MATH DOMAIN-CONTAINING PROTEIN 1"/>
    <property type="match status" value="1"/>
</dbReference>
<dbReference type="InterPro" id="IPR000210">
    <property type="entry name" value="BTB/POZ_dom"/>
</dbReference>
<comment type="pathway">
    <text evidence="1">Protein modification; protein ubiquitination.</text>
</comment>
<dbReference type="Gene3D" id="1.25.40.420">
    <property type="match status" value="1"/>
</dbReference>
<reference evidence="4 5" key="1">
    <citation type="submission" date="2016-09" db="EMBL/GenBank/DDBJ databases">
        <title>The draft genome of Dichanthelium oligosanthes: A C3 panicoid grass species.</title>
        <authorList>
            <person name="Studer A.J."/>
            <person name="Schnable J.C."/>
            <person name="Brutnell T.P."/>
        </authorList>
    </citation>
    <scope>NUCLEOTIDE SEQUENCE [LARGE SCALE GENOMIC DNA]</scope>
    <source>
        <strain evidence="5">cv. Kellogg 1175</strain>
        <tissue evidence="4">Leaf</tissue>
    </source>
</reference>
<organism evidence="4 5">
    <name type="scientific">Dichanthelium oligosanthes</name>
    <dbReference type="NCBI Taxonomy" id="888268"/>
    <lineage>
        <taxon>Eukaryota</taxon>
        <taxon>Viridiplantae</taxon>
        <taxon>Streptophyta</taxon>
        <taxon>Embryophyta</taxon>
        <taxon>Tracheophyta</taxon>
        <taxon>Spermatophyta</taxon>
        <taxon>Magnoliopsida</taxon>
        <taxon>Liliopsida</taxon>
        <taxon>Poales</taxon>
        <taxon>Poaceae</taxon>
        <taxon>PACMAD clade</taxon>
        <taxon>Panicoideae</taxon>
        <taxon>Panicodae</taxon>
        <taxon>Paniceae</taxon>
        <taxon>Dichantheliinae</taxon>
        <taxon>Dichanthelium</taxon>
    </lineage>
</organism>
<dbReference type="Pfam" id="PF24570">
    <property type="entry name" value="BACK_BPM_SPOP"/>
    <property type="match status" value="1"/>
</dbReference>
<dbReference type="STRING" id="888268.A0A1E5UTT6"/>
<accession>A0A1E5UTT6</accession>
<dbReference type="EMBL" id="LWDX02063485">
    <property type="protein sequence ID" value="OEL16280.1"/>
    <property type="molecule type" value="Genomic_DNA"/>
</dbReference>
<sequence>MGRDGTPSDSDACRIVHVYPPEDSPSWGFPQFVKRRDLKSLYVSNGWVTIVCCVIVMCNDSTPVPPPSDIGLHLGRLLDRAMAADVRFMVDDATMPLITVQDIDPAAFRVMLQFVYTDSFPADKELGDSPTDMLQHLIAAADRYTLDRLKIMCPQKLREEVSVDTVGSILACAEAYNCSELKQKCLDFFAVEKNFKKAAFTDGFVTLVQKFPSLATELRLRVVI</sequence>
<dbReference type="SMART" id="SM00225">
    <property type="entry name" value="BTB"/>
    <property type="match status" value="1"/>
</dbReference>
<dbReference type="InterPro" id="IPR045005">
    <property type="entry name" value="BPM1-6"/>
</dbReference>